<keyword evidence="6" id="KW-0378">Hydrolase</keyword>
<dbReference type="PANTHER" id="PTHR43557:SF2">
    <property type="entry name" value="RIESKE DOMAIN-CONTAINING PROTEIN-RELATED"/>
    <property type="match status" value="1"/>
</dbReference>
<dbReference type="InterPro" id="IPR050446">
    <property type="entry name" value="FAD-oxidoreductase/Apoptosis"/>
</dbReference>
<evidence type="ECO:0000256" key="6">
    <source>
        <dbReference type="PROSITE-ProRule" id="PRU01161"/>
    </source>
</evidence>
<keyword evidence="2" id="KW-0285">Flavoprotein</keyword>
<dbReference type="Gene3D" id="3.30.390.30">
    <property type="match status" value="1"/>
</dbReference>
<evidence type="ECO:0000256" key="1">
    <source>
        <dbReference type="ARBA" id="ARBA00001974"/>
    </source>
</evidence>
<dbReference type="HOGENOM" id="CLU_371606_0_0_5"/>
<protein>
    <submittedName>
        <fullName evidence="8">FAD-dependent pyridine nucleotide-disulphide oxidoreductase</fullName>
    </submittedName>
</protein>
<dbReference type="GO" id="GO:0016787">
    <property type="term" value="F:hydrolase activity"/>
    <property type="evidence" value="ECO:0007669"/>
    <property type="project" value="UniProtKB-UniRule"/>
</dbReference>
<evidence type="ECO:0000256" key="3">
    <source>
        <dbReference type="ARBA" id="ARBA00022827"/>
    </source>
</evidence>
<dbReference type="eggNOG" id="COG1752">
    <property type="taxonomic scope" value="Bacteria"/>
</dbReference>
<keyword evidence="4" id="KW-0560">Oxidoreductase</keyword>
<keyword evidence="9" id="KW-1185">Reference proteome</keyword>
<dbReference type="InterPro" id="IPR016035">
    <property type="entry name" value="Acyl_Trfase/lysoPLipase"/>
</dbReference>
<accession>B2IJF3</accession>
<dbReference type="KEGG" id="bid:Bind_2694"/>
<dbReference type="SUPFAM" id="SSF52151">
    <property type="entry name" value="FabD/lysophospholipase-like"/>
    <property type="match status" value="1"/>
</dbReference>
<feature type="active site" description="Nucleophile" evidence="6">
    <location>
        <position position="450"/>
    </location>
</feature>
<keyword evidence="3" id="KW-0274">FAD</keyword>
<gene>
    <name evidence="8" type="ordered locus">Bind_2694</name>
</gene>
<dbReference type="InterPro" id="IPR002641">
    <property type="entry name" value="PNPLA_dom"/>
</dbReference>
<name>B2IJF3_BEII9</name>
<dbReference type="PRINTS" id="PR00368">
    <property type="entry name" value="FADPNR"/>
</dbReference>
<dbReference type="Pfam" id="PF07992">
    <property type="entry name" value="Pyr_redox_2"/>
    <property type="match status" value="1"/>
</dbReference>
<dbReference type="OrthoDB" id="7809559at2"/>
<proteinExistence type="predicted"/>
<keyword evidence="6" id="KW-0442">Lipid degradation</keyword>
<dbReference type="GO" id="GO:0016042">
    <property type="term" value="P:lipid catabolic process"/>
    <property type="evidence" value="ECO:0007669"/>
    <property type="project" value="UniProtKB-UniRule"/>
</dbReference>
<sequence>MTVREIDYLLLGGGGAAASAAATLRLEGATGSIMILSADDLLPYYRPSLSKQFLLGQSSEKQILLHPRNFYEEKNIEFVLGRAVTAVDCAQGLVRTAAGDEIRYRQLLIATGLRPKRLALPGTDLPGVHYLRSKTECVITREQIASGAKHAVVLGASFLGMEIAMTLLELGLHVTLIECHDLVLPHIESEKISNHFKLHAEERGAHILLRDTITAIHGTSKIQEVETQSGVRLPCDLLMVSIGGEPATDFLAGSGIALDDGLVIVDDQLRTNVQNVYAAGDVTSFHDPVFAQRRHIEHWDSAIKQGRLAARNMLGRRMRYDEVSYFFCDIGEISFSMLGAPEEANERIARGSLTTKSMALFYLKDDVVRALFSVGRPTEETRNVEGLIRYRVNLHDIKDRLHDPEAPLDQIPTQTVLVLQGGGALGAFECGVVKALEEERIFPDIVAGISIGALNGAIVASNPRHATEALESFWKDLRVTSAFMLDGKTTNAATSLGILMFGVPNFFRPRWLPSFSNPLPLPTDWTSFYDVAPMRKLITKYVDFSALKTSPVRLLVGAVNVVTAELEVFDSYVDDMTPDHVLASGSLPPGFPWTEINGQAYWDGGVVSNSPLDIVMERCGPDGKRVYIVDLFSGQRPLPTNLVEVIARRDEIIYAERVRNDIRMRELIDSYRQLVNNILDLVDQQAQAKIKQRPLYIELMGDGATMDITRFVRAGRKGEPSSRDYDFTDVSIRTNQAEGYALVKNQLEEAKRPLDKNHAEIGT</sequence>
<dbReference type="InterPro" id="IPR028202">
    <property type="entry name" value="Reductase_C"/>
</dbReference>
<dbReference type="InterPro" id="IPR021095">
    <property type="entry name" value="DUF3734"/>
</dbReference>
<dbReference type="PANTHER" id="PTHR43557">
    <property type="entry name" value="APOPTOSIS-INDUCING FACTOR 1"/>
    <property type="match status" value="1"/>
</dbReference>
<organism evidence="8 9">
    <name type="scientific">Beijerinckia indica subsp. indica (strain ATCC 9039 / DSM 1715 / NCIMB 8712)</name>
    <dbReference type="NCBI Taxonomy" id="395963"/>
    <lineage>
        <taxon>Bacteria</taxon>
        <taxon>Pseudomonadati</taxon>
        <taxon>Pseudomonadota</taxon>
        <taxon>Alphaproteobacteria</taxon>
        <taxon>Hyphomicrobiales</taxon>
        <taxon>Beijerinckiaceae</taxon>
        <taxon>Beijerinckia</taxon>
    </lineage>
</organism>
<dbReference type="CDD" id="cd07209">
    <property type="entry name" value="Pat_hypo_Ecoli_Z1214_like"/>
    <property type="match status" value="1"/>
</dbReference>
<comment type="cofactor">
    <cofactor evidence="1">
        <name>FAD</name>
        <dbReference type="ChEBI" id="CHEBI:57692"/>
    </cofactor>
</comment>
<dbReference type="Proteomes" id="UP000001695">
    <property type="component" value="Chromosome"/>
</dbReference>
<feature type="short sequence motif" description="GXSXG" evidence="6">
    <location>
        <begin position="448"/>
        <end position="452"/>
    </location>
</feature>
<dbReference type="Pfam" id="PF14759">
    <property type="entry name" value="Reductase_C"/>
    <property type="match status" value="1"/>
</dbReference>
<dbReference type="PRINTS" id="PR00411">
    <property type="entry name" value="PNDRDTASEI"/>
</dbReference>
<dbReference type="EMBL" id="CP001016">
    <property type="protein sequence ID" value="ACB96266.1"/>
    <property type="molecule type" value="Genomic_DNA"/>
</dbReference>
<feature type="short sequence motif" description="DGA/G" evidence="6">
    <location>
        <begin position="603"/>
        <end position="605"/>
    </location>
</feature>
<dbReference type="InterPro" id="IPR036188">
    <property type="entry name" value="FAD/NAD-bd_sf"/>
</dbReference>
<dbReference type="STRING" id="395963.Bind_2694"/>
<evidence type="ECO:0000313" key="9">
    <source>
        <dbReference type="Proteomes" id="UP000001695"/>
    </source>
</evidence>
<dbReference type="Pfam" id="PF12536">
    <property type="entry name" value="DUF3734"/>
    <property type="match status" value="1"/>
</dbReference>
<dbReference type="SUPFAM" id="SSF51905">
    <property type="entry name" value="FAD/NAD(P)-binding domain"/>
    <property type="match status" value="1"/>
</dbReference>
<dbReference type="PROSITE" id="PS51635">
    <property type="entry name" value="PNPLA"/>
    <property type="match status" value="1"/>
</dbReference>
<feature type="active site" description="Proton acceptor" evidence="6">
    <location>
        <position position="603"/>
    </location>
</feature>
<dbReference type="InterPro" id="IPR023753">
    <property type="entry name" value="FAD/NAD-binding_dom"/>
</dbReference>
<keyword evidence="5 6" id="KW-0443">Lipid metabolism</keyword>
<reference evidence="8 9" key="2">
    <citation type="journal article" date="2010" name="J. Bacteriol.">
        <title>Complete genome sequence of Beijerinckia indica subsp. indica.</title>
        <authorList>
            <person name="Tamas I."/>
            <person name="Dedysh S.N."/>
            <person name="Liesack W."/>
            <person name="Stott M.B."/>
            <person name="Alam M."/>
            <person name="Murrell J.C."/>
            <person name="Dunfield P.F."/>
        </authorList>
    </citation>
    <scope>NUCLEOTIDE SEQUENCE [LARGE SCALE GENOMIC DNA]</scope>
    <source>
        <strain evidence="9">ATCC 9039 / DSM 1715 / NCIMB 8712</strain>
    </source>
</reference>
<dbReference type="eggNOG" id="COG0446">
    <property type="taxonomic scope" value="Bacteria"/>
</dbReference>
<feature type="short sequence motif" description="GXGXXG" evidence="6">
    <location>
        <begin position="421"/>
        <end position="426"/>
    </location>
</feature>
<dbReference type="Gene3D" id="3.40.1090.10">
    <property type="entry name" value="Cytosolic phospholipase A2 catalytic domain"/>
    <property type="match status" value="2"/>
</dbReference>
<feature type="domain" description="PNPLA" evidence="7">
    <location>
        <begin position="417"/>
        <end position="616"/>
    </location>
</feature>
<dbReference type="GO" id="GO:0005737">
    <property type="term" value="C:cytoplasm"/>
    <property type="evidence" value="ECO:0007669"/>
    <property type="project" value="TreeGrafter"/>
</dbReference>
<dbReference type="SUPFAM" id="SSF55424">
    <property type="entry name" value="FAD/NAD-linked reductases, dimerisation (C-terminal) domain"/>
    <property type="match status" value="1"/>
</dbReference>
<dbReference type="Pfam" id="PF01734">
    <property type="entry name" value="Patatin"/>
    <property type="match status" value="1"/>
</dbReference>
<dbReference type="GO" id="GO:0016651">
    <property type="term" value="F:oxidoreductase activity, acting on NAD(P)H"/>
    <property type="evidence" value="ECO:0007669"/>
    <property type="project" value="TreeGrafter"/>
</dbReference>
<evidence type="ECO:0000313" key="8">
    <source>
        <dbReference type="EMBL" id="ACB96266.1"/>
    </source>
</evidence>
<evidence type="ECO:0000256" key="2">
    <source>
        <dbReference type="ARBA" id="ARBA00022630"/>
    </source>
</evidence>
<dbReference type="Gene3D" id="3.50.50.60">
    <property type="entry name" value="FAD/NAD(P)-binding domain"/>
    <property type="match status" value="2"/>
</dbReference>
<dbReference type="RefSeq" id="WP_012385617.1">
    <property type="nucleotide sequence ID" value="NC_010581.1"/>
</dbReference>
<evidence type="ECO:0000259" key="7">
    <source>
        <dbReference type="PROSITE" id="PS51635"/>
    </source>
</evidence>
<dbReference type="InterPro" id="IPR016156">
    <property type="entry name" value="FAD/NAD-linked_Rdtase_dimer_sf"/>
</dbReference>
<evidence type="ECO:0000256" key="5">
    <source>
        <dbReference type="ARBA" id="ARBA00023098"/>
    </source>
</evidence>
<reference evidence="9" key="1">
    <citation type="submission" date="2008-03" db="EMBL/GenBank/DDBJ databases">
        <title>Complete sequence of chromosome of Beijerinckia indica subsp. indica ATCC 9039.</title>
        <authorList>
            <consortium name="US DOE Joint Genome Institute"/>
            <person name="Copeland A."/>
            <person name="Lucas S."/>
            <person name="Lapidus A."/>
            <person name="Glavina del Rio T."/>
            <person name="Dalin E."/>
            <person name="Tice H."/>
            <person name="Bruce D."/>
            <person name="Goodwin L."/>
            <person name="Pitluck S."/>
            <person name="LaButti K."/>
            <person name="Schmutz J."/>
            <person name="Larimer F."/>
            <person name="Land M."/>
            <person name="Hauser L."/>
            <person name="Kyrpides N."/>
            <person name="Mikhailova N."/>
            <person name="Dunfield P.F."/>
            <person name="Dedysh S.N."/>
            <person name="Liesack W."/>
            <person name="Saw J.H."/>
            <person name="Alam M."/>
            <person name="Chen Y."/>
            <person name="Murrell J.C."/>
            <person name="Richardson P."/>
        </authorList>
    </citation>
    <scope>NUCLEOTIDE SEQUENCE [LARGE SCALE GENOMIC DNA]</scope>
    <source>
        <strain evidence="9">ATCC 9039 / DSM 1715 / NCIMB 8712</strain>
    </source>
</reference>
<dbReference type="AlphaFoldDB" id="B2IJF3"/>
<evidence type="ECO:0000256" key="4">
    <source>
        <dbReference type="ARBA" id="ARBA00023002"/>
    </source>
</evidence>